<dbReference type="EMBL" id="UOFQ01000127">
    <property type="protein sequence ID" value="VAW89249.1"/>
    <property type="molecule type" value="Genomic_DNA"/>
</dbReference>
<protein>
    <submittedName>
        <fullName evidence="11">Electron transport complex protein RnfD</fullName>
    </submittedName>
</protein>
<feature type="transmembrane region" description="Helical" evidence="10">
    <location>
        <begin position="44"/>
        <end position="62"/>
    </location>
</feature>
<evidence type="ECO:0000313" key="11">
    <source>
        <dbReference type="EMBL" id="VAW89249.1"/>
    </source>
</evidence>
<feature type="transmembrane region" description="Helical" evidence="10">
    <location>
        <begin position="20"/>
        <end position="38"/>
    </location>
</feature>
<evidence type="ECO:0000256" key="5">
    <source>
        <dbReference type="ARBA" id="ARBA00022692"/>
    </source>
</evidence>
<proteinExistence type="inferred from homology"/>
<keyword evidence="9 10" id="KW-0472">Membrane</keyword>
<dbReference type="HAMAP" id="MF_00462">
    <property type="entry name" value="RsxD_RnfD"/>
    <property type="match status" value="1"/>
</dbReference>
<organism evidence="11">
    <name type="scientific">hydrothermal vent metagenome</name>
    <dbReference type="NCBI Taxonomy" id="652676"/>
    <lineage>
        <taxon>unclassified sequences</taxon>
        <taxon>metagenomes</taxon>
        <taxon>ecological metagenomes</taxon>
    </lineage>
</organism>
<dbReference type="InterPro" id="IPR011303">
    <property type="entry name" value="RnfD_bac"/>
</dbReference>
<feature type="transmembrane region" description="Helical" evidence="10">
    <location>
        <begin position="329"/>
        <end position="348"/>
    </location>
</feature>
<dbReference type="InterPro" id="IPR004338">
    <property type="entry name" value="NqrB/RnfD"/>
</dbReference>
<keyword evidence="4" id="KW-0288">FMN</keyword>
<evidence type="ECO:0000256" key="3">
    <source>
        <dbReference type="ARBA" id="ARBA00022630"/>
    </source>
</evidence>
<keyword evidence="3" id="KW-0285">Flavoprotein</keyword>
<evidence type="ECO:0000256" key="7">
    <source>
        <dbReference type="ARBA" id="ARBA00022982"/>
    </source>
</evidence>
<dbReference type="PANTHER" id="PTHR30578:SF0">
    <property type="entry name" value="ION-TRANSLOCATING OXIDOREDUCTASE COMPLEX SUBUNIT D"/>
    <property type="match status" value="1"/>
</dbReference>
<name>A0A3B0ZT85_9ZZZZ</name>
<feature type="transmembrane region" description="Helical" evidence="10">
    <location>
        <begin position="225"/>
        <end position="242"/>
    </location>
</feature>
<feature type="transmembrane region" description="Helical" evidence="10">
    <location>
        <begin position="274"/>
        <end position="294"/>
    </location>
</feature>
<evidence type="ECO:0000256" key="2">
    <source>
        <dbReference type="ARBA" id="ARBA00022553"/>
    </source>
</evidence>
<dbReference type="GO" id="GO:0055085">
    <property type="term" value="P:transmembrane transport"/>
    <property type="evidence" value="ECO:0007669"/>
    <property type="project" value="InterPro"/>
</dbReference>
<dbReference type="NCBIfam" id="NF002011">
    <property type="entry name" value="PRK00816.1"/>
    <property type="match status" value="1"/>
</dbReference>
<dbReference type="AlphaFoldDB" id="A0A3B0ZT85"/>
<dbReference type="PANTHER" id="PTHR30578">
    <property type="entry name" value="ELECTRON TRANSPORT COMPLEX PROTEIN RNFD"/>
    <property type="match status" value="1"/>
</dbReference>
<evidence type="ECO:0000256" key="9">
    <source>
        <dbReference type="ARBA" id="ARBA00023136"/>
    </source>
</evidence>
<dbReference type="GO" id="GO:0005886">
    <property type="term" value="C:plasma membrane"/>
    <property type="evidence" value="ECO:0007669"/>
    <property type="project" value="TreeGrafter"/>
</dbReference>
<keyword evidence="5 10" id="KW-0812">Transmembrane</keyword>
<dbReference type="GO" id="GO:0022900">
    <property type="term" value="P:electron transport chain"/>
    <property type="evidence" value="ECO:0007669"/>
    <property type="project" value="InterPro"/>
</dbReference>
<keyword evidence="2" id="KW-0597">Phosphoprotein</keyword>
<evidence type="ECO:0000256" key="10">
    <source>
        <dbReference type="SAM" id="Phobius"/>
    </source>
</evidence>
<accession>A0A3B0ZT85</accession>
<dbReference type="NCBIfam" id="TIGR01946">
    <property type="entry name" value="rnfD"/>
    <property type="match status" value="1"/>
</dbReference>
<sequence>MPFNTPTSPHQLAPTSITRVMVMVMLALIPGIIAYVWFFGWGVVVNICIALVTALSCEALILKLRQRPVVPALSDGSAALTAILIALTLPPLSPWWLTVIGVAFAIIIAKQLYGGLGFNPFNPAMVGYVMLLISFPREMTSWIPPSALADNSLDFLETAMFILFHVLPDGVTFDALTEATPLDSLKTHLALGNTVDEVRAQLGLDEETSRVLSVIPIFGAIGGKGWEWVGGGFLLGGLWLIYKKIISWHIPVAMLGSLLVMSSIFYLIDPEHYATPMFHLFSGAAMLGAFFIATDPVTAAASNRGKIIYGCGIGIFTYVIRTWGGYPDAVAFAVLLLNMCAPLIDHYFKSSVFGHKKD</sequence>
<evidence type="ECO:0000256" key="1">
    <source>
        <dbReference type="ARBA" id="ARBA00022448"/>
    </source>
</evidence>
<keyword evidence="6" id="KW-1278">Translocase</keyword>
<keyword evidence="8 10" id="KW-1133">Transmembrane helix</keyword>
<evidence type="ECO:0000256" key="8">
    <source>
        <dbReference type="ARBA" id="ARBA00022989"/>
    </source>
</evidence>
<evidence type="ECO:0000256" key="4">
    <source>
        <dbReference type="ARBA" id="ARBA00022643"/>
    </source>
</evidence>
<reference evidence="11" key="1">
    <citation type="submission" date="2018-06" db="EMBL/GenBank/DDBJ databases">
        <authorList>
            <person name="Zhirakovskaya E."/>
        </authorList>
    </citation>
    <scope>NUCLEOTIDE SEQUENCE</scope>
</reference>
<evidence type="ECO:0000256" key="6">
    <source>
        <dbReference type="ARBA" id="ARBA00022967"/>
    </source>
</evidence>
<feature type="transmembrane region" description="Helical" evidence="10">
    <location>
        <begin position="69"/>
        <end position="89"/>
    </location>
</feature>
<keyword evidence="7" id="KW-0249">Electron transport</keyword>
<gene>
    <name evidence="11" type="ORF">MNBD_GAMMA17-712</name>
</gene>
<dbReference type="Pfam" id="PF03116">
    <property type="entry name" value="NQR2_RnfD_RnfE"/>
    <property type="match status" value="1"/>
</dbReference>
<feature type="transmembrane region" description="Helical" evidence="10">
    <location>
        <begin position="306"/>
        <end position="323"/>
    </location>
</feature>
<keyword evidence="1" id="KW-0813">Transport</keyword>
<feature type="transmembrane region" description="Helical" evidence="10">
    <location>
        <begin position="249"/>
        <end position="268"/>
    </location>
</feature>